<evidence type="ECO:0000313" key="10">
    <source>
        <dbReference type="EMBL" id="KPK63700.1"/>
    </source>
</evidence>
<comment type="similarity">
    <text evidence="2">Belongs to the HdrA family.</text>
</comment>
<dbReference type="SUPFAM" id="SSF51971">
    <property type="entry name" value="Nucleotide-binding domain"/>
    <property type="match status" value="2"/>
</dbReference>
<sequence length="1112" mass="122375">MTMKRVGVFICHCGRNISGTIDIEKLVKEISKHPGVAHCEDYKYMCSDPGQSIVKEKLKENKLDGIVVASCSPLLHEITFRRAVEEAGLNPYLLEMANIREQCSWIHDDIEKATQKAIEIIKATVEKAKYNDALVPAKIPVNPRALILGAGIAGIQAALDVANAGYDVVLVERSPSIGGHMAQLSETFPTLDCSQCILTPRMVEAGHHEKIKLYTYAELEEVSGSVGNFRVKIRRKASYVDFKKCNGCADCDPVCPVLMPNEFDAHLSQRKAIYRPFPQAVPNTYTIDKKGVPPCRVACPAGVNVQGYVALASQGKFKEALAIEREDNPFASVCGRVCTHPCESECKRGDFGDAVSIRSIKRFIADHETQIPEPDLPEPRKNKIAIIGAGPSGLSCAYFLAKRGYAPTVFEALPVVGGMLITGIPEFRLPRKMLQQDIDYIKSWGVEIKTEHKIDDPEGLLENGYEAVYLSSGAHIERKLGIEGEDLEGVYYGIDFLRRVNLDDKPEIGARVAVVGGGNSAIDAARTALRSGAEQVSIVYRRSLKEMPADKDEIDEAIKEGIEIKFLATPTAFIGENGKLKQMQCVHMKLGAPDESGRRRPEPIMGSEFTIPVDTVVVTIGQSPDIAYLSKDTKIETSKWGSLIVDDLTRQTSVPRIFAGGDAVRGPDTVIWAIADGKEAAVSIDRFLRGVDLTEDRTKPEAIEDIALPRIIKDTARQQVRMMSLTERANNFKEVNLGLTEEQIKAEALRCFACGGCIECGECNKACEQDAIRHDMKDEVVEEEVGAIVVATGYELYPIEKIREYGAGKFEDVIDGLQFERLLSASGPTQGEVLRPSDKKVPKRIAFISCAGSRDPEHHLPYCSKICCMYNAKHALLYKERVPDGEAIVFSIDIRTAGKGYEEFFIRTKEDENVLYVRGKPSRVMKEGDELVVWTTDTLTGRPLKVKCDMVVLSMAVVPSIETFELAKKLRIQTNIHGFYNEAHPKLRPVESLVPGFFLAGCAQTPKDIPETVAQASAAAAKVLEMFSKKEISAEPMVVAIDEDMCSGCKLCVITCPYEAREFDEEKNIVKINEALCMGCGCCVAACPSGASQQKNLVEEQISRMVEVILGE</sequence>
<dbReference type="AlphaFoldDB" id="A0A0S8FUT4"/>
<dbReference type="STRING" id="1703779.AMJ83_05730"/>
<keyword evidence="3" id="KW-0004">4Fe-4S</keyword>
<dbReference type="InterPro" id="IPR028261">
    <property type="entry name" value="DPD_II"/>
</dbReference>
<evidence type="ECO:0000256" key="6">
    <source>
        <dbReference type="ARBA" id="ARBA00023002"/>
    </source>
</evidence>
<organism evidence="10 11">
    <name type="scientific">candidate division WOR_3 bacterium SM23_42</name>
    <dbReference type="NCBI Taxonomy" id="1703779"/>
    <lineage>
        <taxon>Bacteria</taxon>
        <taxon>Bacteria division WOR-3</taxon>
    </lineage>
</organism>
<dbReference type="SUPFAM" id="SSF46548">
    <property type="entry name" value="alpha-helical ferredoxin"/>
    <property type="match status" value="2"/>
</dbReference>
<dbReference type="GO" id="GO:0016491">
    <property type="term" value="F:oxidoreductase activity"/>
    <property type="evidence" value="ECO:0007669"/>
    <property type="project" value="UniProtKB-KW"/>
</dbReference>
<dbReference type="InterPro" id="IPR036188">
    <property type="entry name" value="FAD/NAD-bd_sf"/>
</dbReference>
<keyword evidence="5" id="KW-0285">Flavoprotein</keyword>
<dbReference type="PANTHER" id="PTHR43498:SF1">
    <property type="entry name" value="COB--COM HETERODISULFIDE REDUCTASE IRON-SULFUR SUBUNIT A"/>
    <property type="match status" value="1"/>
</dbReference>
<evidence type="ECO:0000256" key="5">
    <source>
        <dbReference type="ARBA" id="ARBA00022827"/>
    </source>
</evidence>
<dbReference type="GO" id="GO:0051539">
    <property type="term" value="F:4 iron, 4 sulfur cluster binding"/>
    <property type="evidence" value="ECO:0007669"/>
    <property type="project" value="UniProtKB-KW"/>
</dbReference>
<dbReference type="PANTHER" id="PTHR43498">
    <property type="entry name" value="FERREDOXIN:COB-COM HETERODISULFIDE REDUCTASE SUBUNIT A"/>
    <property type="match status" value="1"/>
</dbReference>
<dbReference type="InterPro" id="IPR023753">
    <property type="entry name" value="FAD/NAD-binding_dom"/>
</dbReference>
<comment type="caution">
    <text evidence="10">The sequence shown here is derived from an EMBL/GenBank/DDBJ whole genome shotgun (WGS) entry which is preliminary data.</text>
</comment>
<evidence type="ECO:0000256" key="2">
    <source>
        <dbReference type="ARBA" id="ARBA00006561"/>
    </source>
</evidence>
<dbReference type="InterPro" id="IPR017900">
    <property type="entry name" value="4Fe4S_Fe_S_CS"/>
</dbReference>
<evidence type="ECO:0000256" key="7">
    <source>
        <dbReference type="ARBA" id="ARBA00023004"/>
    </source>
</evidence>
<feature type="domain" description="4Fe-4S ferredoxin-type" evidence="9">
    <location>
        <begin position="236"/>
        <end position="266"/>
    </location>
</feature>
<evidence type="ECO:0000256" key="1">
    <source>
        <dbReference type="ARBA" id="ARBA00001974"/>
    </source>
</evidence>
<keyword evidence="5" id="KW-0274">FAD</keyword>
<dbReference type="SUPFAM" id="SSF51905">
    <property type="entry name" value="FAD/NAD(P)-binding domain"/>
    <property type="match status" value="1"/>
</dbReference>
<accession>A0A0S8FUT4</accession>
<keyword evidence="4" id="KW-0479">Metal-binding</keyword>
<evidence type="ECO:0000313" key="11">
    <source>
        <dbReference type="Proteomes" id="UP000051373"/>
    </source>
</evidence>
<dbReference type="Gene3D" id="3.30.70.20">
    <property type="match status" value="2"/>
</dbReference>
<dbReference type="Pfam" id="PF07992">
    <property type="entry name" value="Pyr_redox_2"/>
    <property type="match status" value="1"/>
</dbReference>
<keyword evidence="7" id="KW-0408">Iron</keyword>
<dbReference type="Pfam" id="PF12838">
    <property type="entry name" value="Fer4_7"/>
    <property type="match status" value="1"/>
</dbReference>
<dbReference type="PROSITE" id="PS51379">
    <property type="entry name" value="4FE4S_FER_2"/>
    <property type="match status" value="4"/>
</dbReference>
<feature type="domain" description="4Fe-4S ferredoxin-type" evidence="9">
    <location>
        <begin position="1037"/>
        <end position="1066"/>
    </location>
</feature>
<dbReference type="GO" id="GO:0046872">
    <property type="term" value="F:metal ion binding"/>
    <property type="evidence" value="ECO:0007669"/>
    <property type="project" value="UniProtKB-KW"/>
</dbReference>
<reference evidence="10 11" key="1">
    <citation type="journal article" date="2015" name="Microbiome">
        <title>Genomic resolution of linkages in carbon, nitrogen, and sulfur cycling among widespread estuary sediment bacteria.</title>
        <authorList>
            <person name="Baker B.J."/>
            <person name="Lazar C.S."/>
            <person name="Teske A.P."/>
            <person name="Dick G.J."/>
        </authorList>
    </citation>
    <scope>NUCLEOTIDE SEQUENCE [LARGE SCALE GENOMIC DNA]</scope>
    <source>
        <strain evidence="10">SM23_42</strain>
    </source>
</reference>
<keyword evidence="8" id="KW-0411">Iron-sulfur</keyword>
<protein>
    <recommendedName>
        <fullName evidence="9">4Fe-4S ferredoxin-type domain-containing protein</fullName>
    </recommendedName>
</protein>
<name>A0A0S8FUT4_UNCW3</name>
<feature type="domain" description="4Fe-4S ferredoxin-type" evidence="9">
    <location>
        <begin position="757"/>
        <end position="777"/>
    </location>
</feature>
<evidence type="ECO:0000259" key="9">
    <source>
        <dbReference type="PROSITE" id="PS51379"/>
    </source>
</evidence>
<feature type="domain" description="4Fe-4S ferredoxin-type" evidence="9">
    <location>
        <begin position="1068"/>
        <end position="1097"/>
    </location>
</feature>
<evidence type="ECO:0000256" key="3">
    <source>
        <dbReference type="ARBA" id="ARBA00022485"/>
    </source>
</evidence>
<comment type="cofactor">
    <cofactor evidence="1">
        <name>FAD</name>
        <dbReference type="ChEBI" id="CHEBI:57692"/>
    </cofactor>
</comment>
<dbReference type="PROSITE" id="PS00198">
    <property type="entry name" value="4FE4S_FER_1"/>
    <property type="match status" value="3"/>
</dbReference>
<gene>
    <name evidence="10" type="ORF">AMJ83_05730</name>
</gene>
<dbReference type="Gene3D" id="3.50.50.60">
    <property type="entry name" value="FAD/NAD(P)-binding domain"/>
    <property type="match status" value="2"/>
</dbReference>
<proteinExistence type="inferred from homology"/>
<dbReference type="InterPro" id="IPR009051">
    <property type="entry name" value="Helical_ferredxn"/>
</dbReference>
<dbReference type="Pfam" id="PF14691">
    <property type="entry name" value="Fer4_20"/>
    <property type="match status" value="1"/>
</dbReference>
<dbReference type="Gene3D" id="3.40.50.720">
    <property type="entry name" value="NAD(P)-binding Rossmann-like Domain"/>
    <property type="match status" value="1"/>
</dbReference>
<dbReference type="SUPFAM" id="SSF54862">
    <property type="entry name" value="4Fe-4S ferredoxins"/>
    <property type="match status" value="1"/>
</dbReference>
<dbReference type="PRINTS" id="PR00469">
    <property type="entry name" value="PNDRDTASEII"/>
</dbReference>
<dbReference type="Gene3D" id="1.10.1060.10">
    <property type="entry name" value="Alpha-helical ferredoxin"/>
    <property type="match status" value="2"/>
</dbReference>
<keyword evidence="6" id="KW-0560">Oxidoreductase</keyword>
<evidence type="ECO:0000256" key="4">
    <source>
        <dbReference type="ARBA" id="ARBA00022723"/>
    </source>
</evidence>
<dbReference type="PRINTS" id="PR00368">
    <property type="entry name" value="FADPNR"/>
</dbReference>
<dbReference type="EMBL" id="LJUJ01000009">
    <property type="protein sequence ID" value="KPK63700.1"/>
    <property type="molecule type" value="Genomic_DNA"/>
</dbReference>
<evidence type="ECO:0000256" key="8">
    <source>
        <dbReference type="ARBA" id="ARBA00023014"/>
    </source>
</evidence>
<dbReference type="PATRIC" id="fig|1703779.3.peg.1476"/>
<dbReference type="Pfam" id="PF12831">
    <property type="entry name" value="FAD_oxidored"/>
    <property type="match status" value="1"/>
</dbReference>
<dbReference type="InterPro" id="IPR039650">
    <property type="entry name" value="HdrA-like"/>
</dbReference>
<dbReference type="Proteomes" id="UP000051373">
    <property type="component" value="Unassembled WGS sequence"/>
</dbReference>
<dbReference type="InterPro" id="IPR017896">
    <property type="entry name" value="4Fe4S_Fe-S-bd"/>
</dbReference>